<dbReference type="RefSeq" id="WP_072722168.1">
    <property type="nucleotide sequence ID" value="NZ_LN889813.1"/>
</dbReference>
<organism evidence="3 4">
    <name type="scientific">Planktothrix tepida PCC 9214</name>
    <dbReference type="NCBI Taxonomy" id="671072"/>
    <lineage>
        <taxon>Bacteria</taxon>
        <taxon>Bacillati</taxon>
        <taxon>Cyanobacteriota</taxon>
        <taxon>Cyanophyceae</taxon>
        <taxon>Oscillatoriophycideae</taxon>
        <taxon>Oscillatoriales</taxon>
        <taxon>Microcoleaceae</taxon>
        <taxon>Planktothrix</taxon>
    </lineage>
</organism>
<sequence length="75" mass="8599">MKSIDINQALPQILELIDMAFAGEEILITKNNHQTIKITPFSPANQRPLLFGCDQDRISMSDDFDQPLDDFQDYL</sequence>
<dbReference type="Pfam" id="PF10047">
    <property type="entry name" value="DUF2281"/>
    <property type="match status" value="1"/>
</dbReference>
<evidence type="ECO:0000259" key="2">
    <source>
        <dbReference type="Pfam" id="PF10047"/>
    </source>
</evidence>
<gene>
    <name evidence="3" type="ORF">PL9214650650</name>
</gene>
<dbReference type="SUPFAM" id="SSF143120">
    <property type="entry name" value="YefM-like"/>
    <property type="match status" value="1"/>
</dbReference>
<dbReference type="AlphaFoldDB" id="A0A1J1LRJ3"/>
<comment type="similarity">
    <text evidence="1">Belongs to the phD/YefM antitoxin family.</text>
</comment>
<protein>
    <submittedName>
        <fullName evidence="3">Prevent-host-death family protein</fullName>
    </submittedName>
</protein>
<name>A0A1J1LRJ3_9CYAN</name>
<evidence type="ECO:0000313" key="4">
    <source>
        <dbReference type="Proteomes" id="UP000184315"/>
    </source>
</evidence>
<dbReference type="InterPro" id="IPR018739">
    <property type="entry name" value="DUF2281"/>
</dbReference>
<dbReference type="InterPro" id="IPR036165">
    <property type="entry name" value="YefM-like_sf"/>
</dbReference>
<dbReference type="STRING" id="671072.PL9214650650"/>
<dbReference type="EMBL" id="CZDF01000172">
    <property type="protein sequence ID" value="CUR35211.1"/>
    <property type="molecule type" value="Genomic_DNA"/>
</dbReference>
<dbReference type="OrthoDB" id="9800503at2"/>
<proteinExistence type="inferred from homology"/>
<accession>A0A1J1LRJ3</accession>
<feature type="domain" description="DUF2281" evidence="2">
    <location>
        <begin position="25"/>
        <end position="74"/>
    </location>
</feature>
<evidence type="ECO:0000313" key="3">
    <source>
        <dbReference type="EMBL" id="CUR35211.1"/>
    </source>
</evidence>
<reference evidence="4" key="1">
    <citation type="submission" date="2015-10" db="EMBL/GenBank/DDBJ databases">
        <authorList>
            <person name="Regsiter A."/>
            <person name="william w."/>
        </authorList>
    </citation>
    <scope>NUCLEOTIDE SEQUENCE [LARGE SCALE GENOMIC DNA]</scope>
</reference>
<dbReference type="Proteomes" id="UP000184315">
    <property type="component" value="Unassembled WGS sequence"/>
</dbReference>
<keyword evidence="4" id="KW-1185">Reference proteome</keyword>
<evidence type="ECO:0000256" key="1">
    <source>
        <dbReference type="ARBA" id="ARBA00009981"/>
    </source>
</evidence>